<dbReference type="GO" id="GO:0005634">
    <property type="term" value="C:nucleus"/>
    <property type="evidence" value="ECO:0007669"/>
    <property type="project" value="InterPro"/>
</dbReference>
<dbReference type="Pfam" id="PF06608">
    <property type="entry name" value="CFAP68"/>
    <property type="match status" value="1"/>
</dbReference>
<dbReference type="RefSeq" id="XP_014053902.2">
    <property type="nucleotide sequence ID" value="XM_014198427.2"/>
</dbReference>
<dbReference type="AlphaFoldDB" id="A0A1S3RQ02"/>
<accession>A0A1S3RQ02</accession>
<evidence type="ECO:0000313" key="10">
    <source>
        <dbReference type="Proteomes" id="UP001652741"/>
    </source>
</evidence>
<gene>
    <name evidence="11" type="primary">cfap68</name>
</gene>
<dbReference type="Proteomes" id="UP001652741">
    <property type="component" value="Chromosome ssa04"/>
</dbReference>
<protein>
    <submittedName>
        <fullName evidence="11">Cilia- and flagella-associated protein 68 isoform X1</fullName>
    </submittedName>
</protein>
<proteinExistence type="predicted"/>
<evidence type="ECO:0000256" key="9">
    <source>
        <dbReference type="SAM" id="MobiDB-lite"/>
    </source>
</evidence>
<keyword evidence="3 11" id="KW-0282">Flagellum</keyword>
<dbReference type="InterPro" id="IPR009524">
    <property type="entry name" value="CFAP68"/>
</dbReference>
<comment type="subunit">
    <text evidence="8">Microtubule inner protein component of sperm flagellar doublet microtubules.</text>
</comment>
<feature type="compositionally biased region" description="Polar residues" evidence="9">
    <location>
        <begin position="164"/>
        <end position="179"/>
    </location>
</feature>
<keyword evidence="2" id="KW-0963">Cytoplasm</keyword>
<keyword evidence="10" id="KW-1185">Reference proteome</keyword>
<dbReference type="PANTHER" id="PTHR31180">
    <property type="entry name" value="CILIA- AND FLAGELLA-ASSOCIATED PROTEIN 107-RELATED"/>
    <property type="match status" value="1"/>
</dbReference>
<evidence type="ECO:0000256" key="5">
    <source>
        <dbReference type="ARBA" id="ARBA00023212"/>
    </source>
</evidence>
<sequence length="179" mass="20557">MSIEGWRMSFPWTFSSPPFHYMLRASGQSEVWSDAQPEDKFHQYGWRCGTSEDGYGTGTLIGNWVEKQKDITQYRKARPLPSQVRPLPSQFSHYFDSTYSSSFNREEKRPIYSLRKESKSFPGHQLELDPPPQQLLLPEGLHQHQLHTPPHPVWDCEAAGCQGTAGQHSRQSSILLTPQ</sequence>
<evidence type="ECO:0000256" key="2">
    <source>
        <dbReference type="ARBA" id="ARBA00022490"/>
    </source>
</evidence>
<keyword evidence="5" id="KW-0206">Cytoskeleton</keyword>
<evidence type="ECO:0000256" key="8">
    <source>
        <dbReference type="ARBA" id="ARBA00046435"/>
    </source>
</evidence>
<dbReference type="PANTHER" id="PTHR31180:SF3">
    <property type="entry name" value="EXPRESSED SEQUENCE EH456644"/>
    <property type="match status" value="1"/>
</dbReference>
<dbReference type="InterPro" id="IPR037662">
    <property type="entry name" value="CFAP68/107"/>
</dbReference>
<comment type="function">
    <text evidence="7">Microtubule inner protein (MIP) part of the dynein-decorated doublet microtubules (DMTs) in cilia axoneme, which is required for motile cilia beating.</text>
</comment>
<evidence type="ECO:0000256" key="7">
    <source>
        <dbReference type="ARBA" id="ARBA00035003"/>
    </source>
</evidence>
<reference evidence="11" key="1">
    <citation type="submission" date="2025-08" db="UniProtKB">
        <authorList>
            <consortium name="RefSeq"/>
        </authorList>
    </citation>
    <scope>IDENTIFICATION</scope>
</reference>
<feature type="region of interest" description="Disordered" evidence="9">
    <location>
        <begin position="158"/>
        <end position="179"/>
    </location>
</feature>
<evidence type="ECO:0000256" key="4">
    <source>
        <dbReference type="ARBA" id="ARBA00023069"/>
    </source>
</evidence>
<dbReference type="CTD" id="64776"/>
<evidence type="ECO:0000313" key="11">
    <source>
        <dbReference type="RefSeq" id="XP_014053902.2"/>
    </source>
</evidence>
<evidence type="ECO:0000256" key="6">
    <source>
        <dbReference type="ARBA" id="ARBA00023273"/>
    </source>
</evidence>
<organism evidence="10 11">
    <name type="scientific">Salmo salar</name>
    <name type="common">Atlantic salmon</name>
    <dbReference type="NCBI Taxonomy" id="8030"/>
    <lineage>
        <taxon>Eukaryota</taxon>
        <taxon>Metazoa</taxon>
        <taxon>Chordata</taxon>
        <taxon>Craniata</taxon>
        <taxon>Vertebrata</taxon>
        <taxon>Euteleostomi</taxon>
        <taxon>Actinopterygii</taxon>
        <taxon>Neopterygii</taxon>
        <taxon>Teleostei</taxon>
        <taxon>Protacanthopterygii</taxon>
        <taxon>Salmoniformes</taxon>
        <taxon>Salmonidae</taxon>
        <taxon>Salmoninae</taxon>
        <taxon>Salmo</taxon>
    </lineage>
</organism>
<dbReference type="GO" id="GO:0005930">
    <property type="term" value="C:axoneme"/>
    <property type="evidence" value="ECO:0007669"/>
    <property type="project" value="UniProtKB-ARBA"/>
</dbReference>
<name>A0A1S3RQ02_SALSA</name>
<comment type="subcellular location">
    <subcellularLocation>
        <location evidence="1">Cytoplasm</location>
        <location evidence="1">Cytoskeleton</location>
        <location evidence="1">Flagellum axoneme</location>
    </subcellularLocation>
</comment>
<dbReference type="GO" id="GO:0030317">
    <property type="term" value="P:flagellated sperm motility"/>
    <property type="evidence" value="ECO:0007669"/>
    <property type="project" value="InterPro"/>
</dbReference>
<evidence type="ECO:0000256" key="1">
    <source>
        <dbReference type="ARBA" id="ARBA00004611"/>
    </source>
</evidence>
<evidence type="ECO:0000256" key="3">
    <source>
        <dbReference type="ARBA" id="ARBA00022846"/>
    </source>
</evidence>
<keyword evidence="4" id="KW-0969">Cilium</keyword>
<keyword evidence="6" id="KW-0966">Cell projection</keyword>